<dbReference type="InterPro" id="IPR047057">
    <property type="entry name" value="MerR_fam"/>
</dbReference>
<dbReference type="InterPro" id="IPR009061">
    <property type="entry name" value="DNA-bd_dom_put_sf"/>
</dbReference>
<evidence type="ECO:0000256" key="3">
    <source>
        <dbReference type="ARBA" id="ARBA00023159"/>
    </source>
</evidence>
<dbReference type="PANTHER" id="PTHR30204">
    <property type="entry name" value="REDOX-CYCLING DRUG-SENSING TRANSCRIPTIONAL ACTIVATOR SOXR"/>
    <property type="match status" value="1"/>
</dbReference>
<evidence type="ECO:0000313" key="6">
    <source>
        <dbReference type="EMBL" id="EKU48577.1"/>
    </source>
</evidence>
<dbReference type="PANTHER" id="PTHR30204:SF90">
    <property type="entry name" value="HTH-TYPE TRANSCRIPTIONAL ACTIVATOR MTA"/>
    <property type="match status" value="1"/>
</dbReference>
<gene>
    <name evidence="6" type="ORF">C273_05180</name>
</gene>
<dbReference type="GO" id="GO:0003700">
    <property type="term" value="F:DNA-binding transcription factor activity"/>
    <property type="evidence" value="ECO:0007669"/>
    <property type="project" value="InterPro"/>
</dbReference>
<proteinExistence type="predicted"/>
<keyword evidence="3" id="KW-0010">Activator</keyword>
<accession>K9B173</accession>
<comment type="caution">
    <text evidence="6">The sequence shown here is derived from an EMBL/GenBank/DDBJ whole genome shotgun (WGS) entry which is preliminary data.</text>
</comment>
<evidence type="ECO:0000256" key="1">
    <source>
        <dbReference type="ARBA" id="ARBA00023015"/>
    </source>
</evidence>
<evidence type="ECO:0000256" key="2">
    <source>
        <dbReference type="ARBA" id="ARBA00023125"/>
    </source>
</evidence>
<dbReference type="SMART" id="SM00422">
    <property type="entry name" value="HTH_MERR"/>
    <property type="match status" value="1"/>
</dbReference>
<dbReference type="eggNOG" id="COG0789">
    <property type="taxonomic scope" value="Bacteria"/>
</dbReference>
<sequence>MTQYSIKDVSKMSHVSTRTLRYYDEIGLLKPDETTFSGERLYDAASLDRLQLILFYRKLGVKLTEIKRILDEGEPSIDILKDQKSRFQKQVSQLKIYLSEIDNMIAYYEGGFEMNQADKFRAFKHEKIKENEKEFGDEVRAKYDETTIKQANEKWEHLTESAYQEGIEQEEKLIRSLNTLLEQSSYDLDDPVAKDAFEAHKRWLEIYAPYYNAEYHKSLAEMYVADERFSAYYNSKTVKPSVHLLKEIIDYYA</sequence>
<dbReference type="EMBL" id="AMSQ01000006">
    <property type="protein sequence ID" value="EKU48577.1"/>
    <property type="molecule type" value="Genomic_DNA"/>
</dbReference>
<evidence type="ECO:0000313" key="7">
    <source>
        <dbReference type="Proteomes" id="UP000009885"/>
    </source>
</evidence>
<keyword evidence="1" id="KW-0805">Transcription regulation</keyword>
<dbReference type="CDD" id="cd01106">
    <property type="entry name" value="HTH_TipAL-Mta"/>
    <property type="match status" value="1"/>
</dbReference>
<evidence type="ECO:0000256" key="4">
    <source>
        <dbReference type="ARBA" id="ARBA00023163"/>
    </source>
</evidence>
<dbReference type="SUPFAM" id="SSF46955">
    <property type="entry name" value="Putative DNA-binding domain"/>
    <property type="match status" value="1"/>
</dbReference>
<dbReference type="Gene3D" id="1.10.1660.10">
    <property type="match status" value="1"/>
</dbReference>
<dbReference type="SUPFAM" id="SSF89082">
    <property type="entry name" value="Antibiotic binding domain of TipA-like multidrug resistance regulators"/>
    <property type="match status" value="1"/>
</dbReference>
<dbReference type="InterPro" id="IPR036244">
    <property type="entry name" value="TipA-like_antibiotic-bd"/>
</dbReference>
<dbReference type="Proteomes" id="UP000009885">
    <property type="component" value="Unassembled WGS sequence"/>
</dbReference>
<dbReference type="STRING" id="1229783.C273_05180"/>
<keyword evidence="2" id="KW-0238">DNA-binding</keyword>
<dbReference type="InterPro" id="IPR000551">
    <property type="entry name" value="MerR-type_HTH_dom"/>
</dbReference>
<dbReference type="PATRIC" id="fig|1229783.3.peg.1048"/>
<dbReference type="Gene3D" id="1.10.490.50">
    <property type="entry name" value="Antibiotic binding domain of TipA-like multidrug resistance regulators"/>
    <property type="match status" value="1"/>
</dbReference>
<protein>
    <submittedName>
        <fullName evidence="6">Transcriptional activator of multidrug-efflux transporter</fullName>
    </submittedName>
</protein>
<dbReference type="OrthoDB" id="9814833at2"/>
<dbReference type="Pfam" id="PF13411">
    <property type="entry name" value="MerR_1"/>
    <property type="match status" value="1"/>
</dbReference>
<evidence type="ECO:0000259" key="5">
    <source>
        <dbReference type="PROSITE" id="PS50937"/>
    </source>
</evidence>
<name>K9B173_9STAP</name>
<dbReference type="GO" id="GO:0003677">
    <property type="term" value="F:DNA binding"/>
    <property type="evidence" value="ECO:0007669"/>
    <property type="project" value="UniProtKB-KW"/>
</dbReference>
<keyword evidence="4" id="KW-0804">Transcription</keyword>
<dbReference type="InterPro" id="IPR012925">
    <property type="entry name" value="TipAS_dom"/>
</dbReference>
<organism evidence="6 7">
    <name type="scientific">Staphylococcus massiliensis S46</name>
    <dbReference type="NCBI Taxonomy" id="1229783"/>
    <lineage>
        <taxon>Bacteria</taxon>
        <taxon>Bacillati</taxon>
        <taxon>Bacillota</taxon>
        <taxon>Bacilli</taxon>
        <taxon>Bacillales</taxon>
        <taxon>Staphylococcaceae</taxon>
        <taxon>Staphylococcus</taxon>
    </lineage>
</organism>
<reference evidence="6 7" key="1">
    <citation type="journal article" date="2013" name="Genome Announc.">
        <title>Genome Sequence of Staphylococcus massiliensis Strain S46, Isolated from the Surface of Healthy Human Skin.</title>
        <authorList>
            <person name="Srivastav R."/>
            <person name="Singh A."/>
            <person name="Jangir P.K."/>
            <person name="Kumari C."/>
            <person name="Muduli S."/>
            <person name="Sharma R."/>
        </authorList>
    </citation>
    <scope>NUCLEOTIDE SEQUENCE [LARGE SCALE GENOMIC DNA]</scope>
    <source>
        <strain evidence="6 7">S46</strain>
    </source>
</reference>
<feature type="domain" description="HTH merR-type" evidence="5">
    <location>
        <begin position="1"/>
        <end position="72"/>
    </location>
</feature>
<dbReference type="Pfam" id="PF07739">
    <property type="entry name" value="TipAS"/>
    <property type="match status" value="1"/>
</dbReference>
<dbReference type="AlphaFoldDB" id="K9B173"/>
<keyword evidence="7" id="KW-1185">Reference proteome</keyword>
<dbReference type="RefSeq" id="WP_009383143.1">
    <property type="nucleotide sequence ID" value="NZ_AMSQ01000006.1"/>
</dbReference>
<dbReference type="PROSITE" id="PS50937">
    <property type="entry name" value="HTH_MERR_2"/>
    <property type="match status" value="1"/>
</dbReference>